<dbReference type="PROSITE" id="PS50206">
    <property type="entry name" value="RHODANESE_3"/>
    <property type="match status" value="1"/>
</dbReference>
<dbReference type="InterPro" id="IPR036873">
    <property type="entry name" value="Rhodanese-like_dom_sf"/>
</dbReference>
<evidence type="ECO:0000313" key="2">
    <source>
        <dbReference type="EMBL" id="MBB5840578.1"/>
    </source>
</evidence>
<dbReference type="RefSeq" id="WP_184803035.1">
    <property type="nucleotide sequence ID" value="NZ_JACHMY010000001.1"/>
</dbReference>
<organism evidence="2 3">
    <name type="scientific">Kribbella italica</name>
    <dbReference type="NCBI Taxonomy" id="1540520"/>
    <lineage>
        <taxon>Bacteria</taxon>
        <taxon>Bacillati</taxon>
        <taxon>Actinomycetota</taxon>
        <taxon>Actinomycetes</taxon>
        <taxon>Propionibacteriales</taxon>
        <taxon>Kribbellaceae</taxon>
        <taxon>Kribbella</taxon>
    </lineage>
</organism>
<evidence type="ECO:0000259" key="1">
    <source>
        <dbReference type="PROSITE" id="PS50206"/>
    </source>
</evidence>
<comment type="caution">
    <text evidence="2">The sequence shown here is derived from an EMBL/GenBank/DDBJ whole genome shotgun (WGS) entry which is preliminary data.</text>
</comment>
<keyword evidence="3" id="KW-1185">Reference proteome</keyword>
<dbReference type="InterPro" id="IPR001763">
    <property type="entry name" value="Rhodanese-like_dom"/>
</dbReference>
<dbReference type="InterPro" id="IPR050229">
    <property type="entry name" value="GlpE_sulfurtransferase"/>
</dbReference>
<dbReference type="SMART" id="SM00450">
    <property type="entry name" value="RHOD"/>
    <property type="match status" value="1"/>
</dbReference>
<dbReference type="CDD" id="cd00158">
    <property type="entry name" value="RHOD"/>
    <property type="match status" value="1"/>
</dbReference>
<dbReference type="Proteomes" id="UP000549971">
    <property type="component" value="Unassembled WGS sequence"/>
</dbReference>
<dbReference type="PANTHER" id="PTHR43031:SF1">
    <property type="entry name" value="PYRIDINE NUCLEOTIDE-DISULPHIDE OXIDOREDUCTASE"/>
    <property type="match status" value="1"/>
</dbReference>
<dbReference type="Gene3D" id="3.40.250.10">
    <property type="entry name" value="Rhodanese-like domain"/>
    <property type="match status" value="1"/>
</dbReference>
<dbReference type="PROSITE" id="PS00380">
    <property type="entry name" value="RHODANESE_1"/>
    <property type="match status" value="1"/>
</dbReference>
<accession>A0A7W9JEE0</accession>
<keyword evidence="2" id="KW-0808">Transferase</keyword>
<feature type="domain" description="Rhodanese" evidence="1">
    <location>
        <begin position="19"/>
        <end position="101"/>
    </location>
</feature>
<dbReference type="EMBL" id="JACHMY010000001">
    <property type="protein sequence ID" value="MBB5840578.1"/>
    <property type="molecule type" value="Genomic_DNA"/>
</dbReference>
<dbReference type="AlphaFoldDB" id="A0A7W9JEE0"/>
<dbReference type="Pfam" id="PF00581">
    <property type="entry name" value="Rhodanese"/>
    <property type="match status" value="1"/>
</dbReference>
<dbReference type="PANTHER" id="PTHR43031">
    <property type="entry name" value="FAD-DEPENDENT OXIDOREDUCTASE"/>
    <property type="match status" value="1"/>
</dbReference>
<sequence>MTVREIEVQEFAVRETAGQVVDVRSADEYAGGHVPGAVNIPLDDLPGRVGELSGAGPVYVVCQSGRRSQQGAEILNQAGVDATSVAGGTGGWIEAGHPVHTGDETGS</sequence>
<protein>
    <submittedName>
        <fullName evidence="2">Rhodanese-related sulfurtransferase</fullName>
    </submittedName>
</protein>
<reference evidence="2 3" key="1">
    <citation type="submission" date="2020-08" db="EMBL/GenBank/DDBJ databases">
        <title>Sequencing the genomes of 1000 actinobacteria strains.</title>
        <authorList>
            <person name="Klenk H.-P."/>
        </authorList>
    </citation>
    <scope>NUCLEOTIDE SEQUENCE [LARGE SCALE GENOMIC DNA]</scope>
    <source>
        <strain evidence="2 3">DSM 28967</strain>
    </source>
</reference>
<evidence type="ECO:0000313" key="3">
    <source>
        <dbReference type="Proteomes" id="UP000549971"/>
    </source>
</evidence>
<proteinExistence type="predicted"/>
<dbReference type="SUPFAM" id="SSF52821">
    <property type="entry name" value="Rhodanese/Cell cycle control phosphatase"/>
    <property type="match status" value="1"/>
</dbReference>
<gene>
    <name evidence="2" type="ORF">HDA39_007312</name>
</gene>
<name>A0A7W9JEE0_9ACTN</name>
<dbReference type="InterPro" id="IPR001307">
    <property type="entry name" value="Thiosulphate_STrfase_CS"/>
</dbReference>
<dbReference type="GO" id="GO:0004792">
    <property type="term" value="F:thiosulfate-cyanide sulfurtransferase activity"/>
    <property type="evidence" value="ECO:0007669"/>
    <property type="project" value="InterPro"/>
</dbReference>